<dbReference type="EMBL" id="MABQ02000009">
    <property type="protein sequence ID" value="PCD26203.1"/>
    <property type="molecule type" value="Genomic_DNA"/>
</dbReference>
<proteinExistence type="inferred from homology"/>
<dbReference type="FunFam" id="3.40.605.10:FF:000001">
    <property type="entry name" value="Aldehyde dehydrogenase 1"/>
    <property type="match status" value="1"/>
</dbReference>
<dbReference type="InterPro" id="IPR016163">
    <property type="entry name" value="Ald_DH_C"/>
</dbReference>
<dbReference type="PANTHER" id="PTHR11699">
    <property type="entry name" value="ALDEHYDE DEHYDROGENASE-RELATED"/>
    <property type="match status" value="1"/>
</dbReference>
<evidence type="ECO:0000256" key="6">
    <source>
        <dbReference type="RuleBase" id="RU003345"/>
    </source>
</evidence>
<dbReference type="PROSITE" id="PS00687">
    <property type="entry name" value="ALDEHYDE_DEHYDR_GLU"/>
    <property type="match status" value="1"/>
</dbReference>
<feature type="active site" evidence="5">
    <location>
        <position position="285"/>
    </location>
</feature>
<reference evidence="8 9" key="1">
    <citation type="journal article" date="2016" name="Environ. Microbiol.">
        <title>Effector profiles distinguish formae speciales of Fusarium oxysporum.</title>
        <authorList>
            <person name="van Dam P."/>
            <person name="Fokkens L."/>
            <person name="Schmidt S.M."/>
            <person name="Linmans J.H."/>
            <person name="Kistler H.C."/>
            <person name="Ma L.J."/>
            <person name="Rep M."/>
        </authorList>
    </citation>
    <scope>NUCLEOTIDE SEQUENCE [LARGE SCALE GENOMIC DNA]</scope>
    <source>
        <strain evidence="8 9">Forc016</strain>
    </source>
</reference>
<dbReference type="FunFam" id="3.40.605.10:FF:000026">
    <property type="entry name" value="Aldehyde dehydrogenase, putative"/>
    <property type="match status" value="1"/>
</dbReference>
<dbReference type="Gene3D" id="3.40.605.10">
    <property type="entry name" value="Aldehyde Dehydrogenase, Chain A, domain 1"/>
    <property type="match status" value="1"/>
</dbReference>
<dbReference type="EC" id="1.2.1.3" evidence="3"/>
<evidence type="ECO:0000256" key="2">
    <source>
        <dbReference type="ARBA" id="ARBA00023002"/>
    </source>
</evidence>
<dbReference type="GO" id="GO:0004029">
    <property type="term" value="F:aldehyde dehydrogenase (NAD+) activity"/>
    <property type="evidence" value="ECO:0007669"/>
    <property type="project" value="UniProtKB-EC"/>
</dbReference>
<comment type="catalytic activity">
    <reaction evidence="4">
        <text>an aldehyde + NAD(+) + H2O = a carboxylate + NADH + 2 H(+)</text>
        <dbReference type="Rhea" id="RHEA:16185"/>
        <dbReference type="ChEBI" id="CHEBI:15377"/>
        <dbReference type="ChEBI" id="CHEBI:15378"/>
        <dbReference type="ChEBI" id="CHEBI:17478"/>
        <dbReference type="ChEBI" id="CHEBI:29067"/>
        <dbReference type="ChEBI" id="CHEBI:57540"/>
        <dbReference type="ChEBI" id="CHEBI:57945"/>
        <dbReference type="EC" id="1.2.1.3"/>
    </reaction>
</comment>
<evidence type="ECO:0000256" key="5">
    <source>
        <dbReference type="PROSITE-ProRule" id="PRU10007"/>
    </source>
</evidence>
<sequence>MASSATIAELTAPNGVKYQQPLGLFINNEFVPAKSGTYISSVNPADEVEIAKVHAAEAEDVDVAVQAARAALDGPWNDFTSTERGRLLGRLADLVEANADILGTIEAWDCGKPYGVTLVDDIPETIAVFRYYAGYADKLHGQGTKLSLPRTLKGAKTRLSVIETEKNQHVFTTREPIGVCGQIIPWNYPLSMAAWKLGPAVATGNCVVIKAAEQTPLSILYLASLVKEAGYPKGVVNVINGYGKDAGAALAGHMDVDKIAFTGSTETGREIMRLASANLKSITLETGGKSPLIVFEDADLEKAAYWGHIGIMSNAGQVCTANSRIFVHEKVYDDFMAHFLKQVNGAKIGNPFSQDTTQGPQVNRIQRDRVLRYIELGISEGASLAAGGKVFGNPDEGKGFFIEPTVFTNVKDDMTIYRDEIFGPVAAVTTFKTEEEVVRRANDTPFGLGAAIFTKDVSRIHRVTRRIQSGTVWVNSSNDSDIRAPFGGYKQSGIGRECGQAGIEAYTSVKTVFITLD</sequence>
<comment type="similarity">
    <text evidence="1 6">Belongs to the aldehyde dehydrogenase family.</text>
</comment>
<organism evidence="8 9">
    <name type="scientific">Fusarium oxysporum f. sp. radicis-cucumerinum</name>
    <dbReference type="NCBI Taxonomy" id="327505"/>
    <lineage>
        <taxon>Eukaryota</taxon>
        <taxon>Fungi</taxon>
        <taxon>Dikarya</taxon>
        <taxon>Ascomycota</taxon>
        <taxon>Pezizomycotina</taxon>
        <taxon>Sordariomycetes</taxon>
        <taxon>Hypocreomycetidae</taxon>
        <taxon>Hypocreales</taxon>
        <taxon>Nectriaceae</taxon>
        <taxon>Fusarium</taxon>
        <taxon>Fusarium oxysporum species complex</taxon>
    </lineage>
</organism>
<dbReference type="InterPro" id="IPR015590">
    <property type="entry name" value="Aldehyde_DH_dom"/>
</dbReference>
<evidence type="ECO:0000313" key="9">
    <source>
        <dbReference type="Proteomes" id="UP000219602"/>
    </source>
</evidence>
<reference evidence="8 9" key="2">
    <citation type="journal article" date="2017" name="Sci. Rep.">
        <title>A mobile pathogenicity chromosome in Fusarium oxysporum for infection of multiple cucurbit species.</title>
        <authorList>
            <person name="van Dam P."/>
            <person name="Fokkens L."/>
            <person name="Ayukawa Y."/>
            <person name="van der Gragt M."/>
            <person name="Ter Horst A."/>
            <person name="Brankovics B."/>
            <person name="Houterman P.M."/>
            <person name="Arie T."/>
            <person name="Rep M."/>
        </authorList>
    </citation>
    <scope>NUCLEOTIDE SEQUENCE [LARGE SCALE GENOMIC DNA]</scope>
    <source>
        <strain evidence="8 9">Forc016</strain>
    </source>
</reference>
<dbReference type="InterPro" id="IPR029510">
    <property type="entry name" value="Ald_DH_CS_GLU"/>
</dbReference>
<dbReference type="FunFam" id="3.40.309.10:FF:000012">
    <property type="entry name" value="Betaine aldehyde dehydrogenase"/>
    <property type="match status" value="1"/>
</dbReference>
<dbReference type="GO" id="GO:0046394">
    <property type="term" value="P:carboxylic acid biosynthetic process"/>
    <property type="evidence" value="ECO:0007669"/>
    <property type="project" value="UniProtKB-ARBA"/>
</dbReference>
<dbReference type="Pfam" id="PF00171">
    <property type="entry name" value="Aldedh"/>
    <property type="match status" value="1"/>
</dbReference>
<dbReference type="Gene3D" id="3.40.309.10">
    <property type="entry name" value="Aldehyde Dehydrogenase, Chain A, domain 2"/>
    <property type="match status" value="1"/>
</dbReference>
<dbReference type="Proteomes" id="UP000219602">
    <property type="component" value="Chromosome 11"/>
</dbReference>
<evidence type="ECO:0000256" key="4">
    <source>
        <dbReference type="ARBA" id="ARBA00049194"/>
    </source>
</evidence>
<evidence type="ECO:0000256" key="1">
    <source>
        <dbReference type="ARBA" id="ARBA00009986"/>
    </source>
</evidence>
<dbReference type="InterPro" id="IPR016162">
    <property type="entry name" value="Ald_DH_N"/>
</dbReference>
<dbReference type="STRING" id="327505.A0A2H3GKY0"/>
<dbReference type="SUPFAM" id="SSF53720">
    <property type="entry name" value="ALDH-like"/>
    <property type="match status" value="1"/>
</dbReference>
<evidence type="ECO:0000256" key="3">
    <source>
        <dbReference type="ARBA" id="ARBA00024226"/>
    </source>
</evidence>
<gene>
    <name evidence="8" type="ORF">AU210_012635</name>
</gene>
<name>A0A2H3GKY0_FUSOX</name>
<protein>
    <recommendedName>
        <fullName evidence="3">aldehyde dehydrogenase (NAD(+))</fullName>
        <ecNumber evidence="3">1.2.1.3</ecNumber>
    </recommendedName>
</protein>
<dbReference type="InterPro" id="IPR016161">
    <property type="entry name" value="Ald_DH/histidinol_DH"/>
</dbReference>
<evidence type="ECO:0000313" key="8">
    <source>
        <dbReference type="EMBL" id="PCD26203.1"/>
    </source>
</evidence>
<feature type="domain" description="Aldehyde dehydrogenase" evidence="7">
    <location>
        <begin position="30"/>
        <end position="512"/>
    </location>
</feature>
<dbReference type="AlphaFoldDB" id="A0A2H3GKY0"/>
<keyword evidence="2 6" id="KW-0560">Oxidoreductase</keyword>
<comment type="caution">
    <text evidence="8">The sequence shown here is derived from an EMBL/GenBank/DDBJ whole genome shotgun (WGS) entry which is preliminary data.</text>
</comment>
<evidence type="ECO:0000259" key="7">
    <source>
        <dbReference type="Pfam" id="PF00171"/>
    </source>
</evidence>
<accession>A0A2H3GKY0</accession>